<dbReference type="PIRSF" id="PIRSF005719">
    <property type="entry name" value="SMC"/>
    <property type="match status" value="1"/>
</dbReference>
<dbReference type="Gene3D" id="1.20.1060.20">
    <property type="match status" value="1"/>
</dbReference>
<keyword evidence="7" id="KW-0131">Cell cycle</keyword>
<dbReference type="GO" id="GO:0007059">
    <property type="term" value="P:chromosome segregation"/>
    <property type="evidence" value="ECO:0007669"/>
    <property type="project" value="UniProtKB-ARBA"/>
</dbReference>
<keyword evidence="13" id="KW-1185">Reference proteome</keyword>
<name>A0A5M3MPX8_CONPW</name>
<dbReference type="InterPro" id="IPR024704">
    <property type="entry name" value="SMC"/>
</dbReference>
<dbReference type="InterPro" id="IPR003395">
    <property type="entry name" value="RecF/RecN/SMC_N"/>
</dbReference>
<dbReference type="InterPro" id="IPR027417">
    <property type="entry name" value="P-loop_NTPase"/>
</dbReference>
<dbReference type="KEGG" id="cput:CONPUDRAFT_137286"/>
<accession>A0A5M3MPX8</accession>
<dbReference type="InterPro" id="IPR010935">
    <property type="entry name" value="SMC_hinge"/>
</dbReference>
<organism evidence="12 13">
    <name type="scientific">Coniophora puteana (strain RWD-64-598)</name>
    <name type="common">Brown rot fungus</name>
    <dbReference type="NCBI Taxonomy" id="741705"/>
    <lineage>
        <taxon>Eukaryota</taxon>
        <taxon>Fungi</taxon>
        <taxon>Dikarya</taxon>
        <taxon>Basidiomycota</taxon>
        <taxon>Agaricomycotina</taxon>
        <taxon>Agaricomycetes</taxon>
        <taxon>Agaricomycetidae</taxon>
        <taxon>Boletales</taxon>
        <taxon>Coniophorineae</taxon>
        <taxon>Coniophoraceae</taxon>
        <taxon>Coniophora</taxon>
    </lineage>
</organism>
<proteinExistence type="inferred from homology"/>
<dbReference type="InterPro" id="IPR041741">
    <property type="entry name" value="SMC3_ABC_euk"/>
</dbReference>
<keyword evidence="6 8" id="KW-0539">Nucleus</keyword>
<dbReference type="GO" id="GO:0016887">
    <property type="term" value="F:ATP hydrolysis activity"/>
    <property type="evidence" value="ECO:0007669"/>
    <property type="project" value="InterPro"/>
</dbReference>
<sequence>MYIKTLTIQGFKSYRDQTQIEPFSPRHNVVVGRNGSGKSNFFAAIRFVLSDAYNSMSREERQVLLHEGVSVTTTLSAYVEIVFDNSDNRFPTGRDEVILRRTIGLKKDEYSLDKKSVSKADVMNLLESAGFSKSNPYYIVPQGRITALTNAKDHERLALLKEVAGTKVYEQRRTESLRIMADTDAKRSKINELLDYINSRLAELEDEKEELREFQEKDKDRRCLEYAVYQRELEEVGEALEEIEEERRGEVHGANVRREQFDGREREIKRLEQAISQKRHDVETQNTTRQDAQTELTDLVRSRTELECIVEDLRSAGQQAGDRQTTLTSNLAAVEQQISEREEELNNLLPQWEQYHQQESAEKRAMEEADASLKALHAKQGRVKKFRNKTERDNFLKQEIASLTSYQESRASSLVNSQNELATATKSLEDVERQIEGIQGRADDGRNRLRGLQEEMSGLKDQQSELSERRKELWREDTKLDGLVRHAGEELGTAERSLAGMMDKDTGMGLRAVDRIAERYELEGVYGPLYRLLEISDPTFNTAIELTAGNSLFHIVVDTDETASKVLDIMMKEKTGRVTFMPLNRLKPKTPTVPQNQDAIPLIEKLRFNPAHQKAFQQVFGKTWVCRDLTVAAAYVKSHGINTITLDGDKVDRKGALTGGYHDVRRSRIEATKTVATWRSKYDADKARSKEVKATITQTEQEITKITGRLQILSIQQSQAKEIRDSLVSDTNSLAREAERQRERIARLSGDIFDLETELVSVQARLKGYREELASPMAQTLSNEEAELMDSLGEEVARRRKRALEISKSRAELDSRKSALEIDLNESLRRRRRDLQAKIDTLGENEDGEASSADTLEARARQLRSLNLAVETLIKRARDAEKDIETLNSELQELRSSLEKAQNQQTEDARSVTRQQKHTERYLAKKQMLSSRKDECNRNIRDLGVLPEEAFEKYTNEKLDRLVKKLHAVNEALKKFAHVNKKAFEQYNSFTKQRDQLIQRREDLEKSAESIEELVQVLDQRKDEAIERTFKQVASNFEEVFENLVPAGRGRLIIQRRIDQDEAEPEEVLESQQSTIDNYTGVSIKVSFNSKVDEGLRIQQLSGGQKSLVALALVFAIQKCDPAPFYLFDEIDANLDAQYRTAVAHMIQSLASSAQFITTTFRPEMLVTADQFYGVLFNNQKVSSIRTIKREEAMEFVDQEAQAQ</sequence>
<feature type="domain" description="SMC hinge" evidence="11">
    <location>
        <begin position="523"/>
        <end position="636"/>
    </location>
</feature>
<dbReference type="AlphaFoldDB" id="A0A5M3MPX8"/>
<keyword evidence="5 9" id="KW-0175">Coiled coil</keyword>
<dbReference type="SUPFAM" id="SSF52540">
    <property type="entry name" value="P-loop containing nucleoside triphosphate hydrolases"/>
    <property type="match status" value="2"/>
</dbReference>
<gene>
    <name evidence="12" type="ORF">CONPUDRAFT_137286</name>
</gene>
<dbReference type="RefSeq" id="XP_007768638.1">
    <property type="nucleotide sequence ID" value="XM_007770448.1"/>
</dbReference>
<evidence type="ECO:0000256" key="4">
    <source>
        <dbReference type="ARBA" id="ARBA00022776"/>
    </source>
</evidence>
<feature type="compositionally biased region" description="Basic and acidic residues" evidence="10">
    <location>
        <begin position="907"/>
        <end position="919"/>
    </location>
</feature>
<dbReference type="SUPFAM" id="SSF75553">
    <property type="entry name" value="Smc hinge domain"/>
    <property type="match status" value="1"/>
</dbReference>
<dbReference type="EMBL" id="JH711578">
    <property type="protein sequence ID" value="EIW81238.1"/>
    <property type="molecule type" value="Genomic_DNA"/>
</dbReference>
<dbReference type="OrthoDB" id="431497at2759"/>
<evidence type="ECO:0000256" key="3">
    <source>
        <dbReference type="ARBA" id="ARBA00022618"/>
    </source>
</evidence>
<dbReference type="Gene3D" id="3.40.50.300">
    <property type="entry name" value="P-loop containing nucleotide triphosphate hydrolases"/>
    <property type="match status" value="2"/>
</dbReference>
<dbReference type="Gene3D" id="3.30.70.1620">
    <property type="match status" value="1"/>
</dbReference>
<evidence type="ECO:0000256" key="10">
    <source>
        <dbReference type="SAM" id="MobiDB-lite"/>
    </source>
</evidence>
<evidence type="ECO:0000313" key="12">
    <source>
        <dbReference type="EMBL" id="EIW81238.1"/>
    </source>
</evidence>
<evidence type="ECO:0000256" key="2">
    <source>
        <dbReference type="ARBA" id="ARBA00005917"/>
    </source>
</evidence>
<feature type="region of interest" description="Disordered" evidence="10">
    <location>
        <begin position="897"/>
        <end position="919"/>
    </location>
</feature>
<evidence type="ECO:0000256" key="9">
    <source>
        <dbReference type="SAM" id="Coils"/>
    </source>
</evidence>
<dbReference type="SMART" id="SM00968">
    <property type="entry name" value="SMC_hinge"/>
    <property type="match status" value="1"/>
</dbReference>
<dbReference type="GO" id="GO:0005524">
    <property type="term" value="F:ATP binding"/>
    <property type="evidence" value="ECO:0007669"/>
    <property type="project" value="InterPro"/>
</dbReference>
<evidence type="ECO:0000256" key="1">
    <source>
        <dbReference type="ARBA" id="ARBA00004123"/>
    </source>
</evidence>
<keyword evidence="3" id="KW-0132">Cell division</keyword>
<feature type="coiled-coil region" evidence="9">
    <location>
        <begin position="187"/>
        <end position="288"/>
    </location>
</feature>
<protein>
    <recommendedName>
        <fullName evidence="8">Structural maintenance of chromosomes protein</fullName>
    </recommendedName>
</protein>
<reference evidence="13" key="1">
    <citation type="journal article" date="2012" name="Science">
        <title>The Paleozoic origin of enzymatic lignin decomposition reconstructed from 31 fungal genomes.</title>
        <authorList>
            <person name="Floudas D."/>
            <person name="Binder M."/>
            <person name="Riley R."/>
            <person name="Barry K."/>
            <person name="Blanchette R.A."/>
            <person name="Henrissat B."/>
            <person name="Martinez A.T."/>
            <person name="Otillar R."/>
            <person name="Spatafora J.W."/>
            <person name="Yadav J.S."/>
            <person name="Aerts A."/>
            <person name="Benoit I."/>
            <person name="Boyd A."/>
            <person name="Carlson A."/>
            <person name="Copeland A."/>
            <person name="Coutinho P.M."/>
            <person name="de Vries R.P."/>
            <person name="Ferreira P."/>
            <person name="Findley K."/>
            <person name="Foster B."/>
            <person name="Gaskell J."/>
            <person name="Glotzer D."/>
            <person name="Gorecki P."/>
            <person name="Heitman J."/>
            <person name="Hesse C."/>
            <person name="Hori C."/>
            <person name="Igarashi K."/>
            <person name="Jurgens J.A."/>
            <person name="Kallen N."/>
            <person name="Kersten P."/>
            <person name="Kohler A."/>
            <person name="Kuees U."/>
            <person name="Kumar T.K.A."/>
            <person name="Kuo A."/>
            <person name="LaButti K."/>
            <person name="Larrondo L.F."/>
            <person name="Lindquist E."/>
            <person name="Ling A."/>
            <person name="Lombard V."/>
            <person name="Lucas S."/>
            <person name="Lundell T."/>
            <person name="Martin R."/>
            <person name="McLaughlin D.J."/>
            <person name="Morgenstern I."/>
            <person name="Morin E."/>
            <person name="Murat C."/>
            <person name="Nagy L.G."/>
            <person name="Nolan M."/>
            <person name="Ohm R.A."/>
            <person name="Patyshakuliyeva A."/>
            <person name="Rokas A."/>
            <person name="Ruiz-Duenas F.J."/>
            <person name="Sabat G."/>
            <person name="Salamov A."/>
            <person name="Samejima M."/>
            <person name="Schmutz J."/>
            <person name="Slot J.C."/>
            <person name="St John F."/>
            <person name="Stenlid J."/>
            <person name="Sun H."/>
            <person name="Sun S."/>
            <person name="Syed K."/>
            <person name="Tsang A."/>
            <person name="Wiebenga A."/>
            <person name="Young D."/>
            <person name="Pisabarro A."/>
            <person name="Eastwood D.C."/>
            <person name="Martin F."/>
            <person name="Cullen D."/>
            <person name="Grigoriev I.V."/>
            <person name="Hibbett D.S."/>
        </authorList>
    </citation>
    <scope>NUCLEOTIDE SEQUENCE [LARGE SCALE GENOMIC DNA]</scope>
    <source>
        <strain evidence="13">RWD-64-598 SS2</strain>
    </source>
</reference>
<evidence type="ECO:0000256" key="7">
    <source>
        <dbReference type="ARBA" id="ARBA00023306"/>
    </source>
</evidence>
<dbReference type="CDD" id="cd03272">
    <property type="entry name" value="ABC_SMC3_euk"/>
    <property type="match status" value="1"/>
</dbReference>
<dbReference type="Proteomes" id="UP000053558">
    <property type="component" value="Unassembled WGS sequence"/>
</dbReference>
<feature type="coiled-coil region" evidence="9">
    <location>
        <begin position="738"/>
        <end position="772"/>
    </location>
</feature>
<dbReference type="GO" id="GO:0051301">
    <property type="term" value="P:cell division"/>
    <property type="evidence" value="ECO:0007669"/>
    <property type="project" value="UniProtKB-KW"/>
</dbReference>
<dbReference type="PANTHER" id="PTHR43977">
    <property type="entry name" value="STRUCTURAL MAINTENANCE OF CHROMOSOMES PROTEIN 3"/>
    <property type="match status" value="1"/>
</dbReference>
<keyword evidence="4" id="KW-0498">Mitosis</keyword>
<dbReference type="GeneID" id="19201003"/>
<feature type="coiled-coil region" evidence="9">
    <location>
        <begin position="414"/>
        <end position="469"/>
    </location>
</feature>
<dbReference type="GO" id="GO:0005694">
    <property type="term" value="C:chromosome"/>
    <property type="evidence" value="ECO:0007669"/>
    <property type="project" value="InterPro"/>
</dbReference>
<evidence type="ECO:0000259" key="11">
    <source>
        <dbReference type="SMART" id="SM00968"/>
    </source>
</evidence>
<dbReference type="Pfam" id="PF06470">
    <property type="entry name" value="SMC_hinge"/>
    <property type="match status" value="1"/>
</dbReference>
<comment type="subcellular location">
    <subcellularLocation>
        <location evidence="1 8">Nucleus</location>
    </subcellularLocation>
</comment>
<comment type="similarity">
    <text evidence="2">Belongs to the SMC family. SMC3 subfamily.</text>
</comment>
<dbReference type="InterPro" id="IPR036277">
    <property type="entry name" value="SMC_hinge_sf"/>
</dbReference>
<dbReference type="GO" id="GO:0051276">
    <property type="term" value="P:chromosome organization"/>
    <property type="evidence" value="ECO:0007669"/>
    <property type="project" value="InterPro"/>
</dbReference>
<comment type="caution">
    <text evidence="12">The sequence shown here is derived from an EMBL/GenBank/DDBJ whole genome shotgun (WGS) entry which is preliminary data.</text>
</comment>
<dbReference type="FunFam" id="3.40.50.300:FF:000370">
    <property type="entry name" value="Structural maintenance of chromosomes 3"/>
    <property type="match status" value="1"/>
</dbReference>
<evidence type="ECO:0000256" key="6">
    <source>
        <dbReference type="ARBA" id="ARBA00023242"/>
    </source>
</evidence>
<evidence type="ECO:0000313" key="13">
    <source>
        <dbReference type="Proteomes" id="UP000053558"/>
    </source>
</evidence>
<dbReference type="FunFam" id="3.40.50.300:FF:000424">
    <property type="entry name" value="Structural maintenance of chromosomes 3"/>
    <property type="match status" value="1"/>
</dbReference>
<dbReference type="Pfam" id="PF02463">
    <property type="entry name" value="SMC_N"/>
    <property type="match status" value="1"/>
</dbReference>
<evidence type="ECO:0000256" key="5">
    <source>
        <dbReference type="ARBA" id="ARBA00023054"/>
    </source>
</evidence>
<evidence type="ECO:0000256" key="8">
    <source>
        <dbReference type="PIRNR" id="PIRNR005719"/>
    </source>
</evidence>
<dbReference type="GO" id="GO:0005634">
    <property type="term" value="C:nucleus"/>
    <property type="evidence" value="ECO:0007669"/>
    <property type="project" value="UniProtKB-SubCell"/>
</dbReference>
<dbReference type="OMA" id="GQKTVCA"/>
<feature type="coiled-coil region" evidence="9">
    <location>
        <begin position="987"/>
        <end position="1028"/>
    </location>
</feature>